<dbReference type="EMBL" id="CAAKNF010000192">
    <property type="protein sequence ID" value="VIO90665.1"/>
    <property type="molecule type" value="Genomic_DNA"/>
</dbReference>
<dbReference type="CTD" id="6096879"/>
<dbReference type="KEGG" id="bmy:BM_BM14733"/>
<feature type="compositionally biased region" description="Basic residues" evidence="1">
    <location>
        <begin position="16"/>
        <end position="26"/>
    </location>
</feature>
<gene>
    <name evidence="2" type="primary">Bm14733</name>
    <name evidence="2" type="ORF">BM_BM14733</name>
</gene>
<feature type="compositionally biased region" description="Basic and acidic residues" evidence="1">
    <location>
        <begin position="1"/>
        <end position="12"/>
    </location>
</feature>
<evidence type="ECO:0000313" key="2">
    <source>
        <dbReference type="EMBL" id="VIO90665.1"/>
    </source>
</evidence>
<evidence type="ECO:0000313" key="3">
    <source>
        <dbReference type="Proteomes" id="UP000006672"/>
    </source>
</evidence>
<reference evidence="2" key="2">
    <citation type="submission" date="2019-04" db="EMBL/GenBank/DDBJ databases">
        <authorList>
            <person name="Howe K."/>
            <person name="Paulini M."/>
            <person name="Williams G."/>
        </authorList>
    </citation>
    <scope>NUCLEOTIDE SEQUENCE [LARGE SCALE GENOMIC DNA]</scope>
    <source>
        <strain evidence="2">FR3</strain>
    </source>
</reference>
<dbReference type="GeneID" id="6096879"/>
<proteinExistence type="predicted"/>
<accession>A0A8L7SSA3</accession>
<feature type="region of interest" description="Disordered" evidence="1">
    <location>
        <begin position="1"/>
        <end position="38"/>
    </location>
</feature>
<reference evidence="4" key="3">
    <citation type="submission" date="2022-04" db="UniProtKB">
        <authorList>
            <consortium name="WormBaseParasite"/>
        </authorList>
    </citation>
    <scope>IDENTIFICATION</scope>
</reference>
<dbReference type="WBParaSite" id="Bm14733.1">
    <property type="protein sequence ID" value="Bm14733.1"/>
    <property type="gene ID" value="WBGene00235068"/>
</dbReference>
<reference evidence="3" key="1">
    <citation type="journal article" date="2007" name="Science">
        <title>Draft genome of the filarial nematode parasite Brugia malayi.</title>
        <authorList>
            <person name="Ghedin E."/>
            <person name="Wang S."/>
            <person name="Spiro D."/>
            <person name="Caler E."/>
            <person name="Zhao Q."/>
            <person name="Crabtree J."/>
            <person name="Allen J.E."/>
            <person name="Delcher A.L."/>
            <person name="Guiliano D.B."/>
            <person name="Miranda-Saavedra D."/>
            <person name="Angiuoli S.V."/>
            <person name="Creasy T."/>
            <person name="Amedeo P."/>
            <person name="Haas B."/>
            <person name="El-Sayed N.M."/>
            <person name="Wortman J.R."/>
            <person name="Feldblyum T."/>
            <person name="Tallon L."/>
            <person name="Schatz M."/>
            <person name="Shumway M."/>
            <person name="Koo H."/>
            <person name="Salzberg S.L."/>
            <person name="Schobel S."/>
            <person name="Pertea M."/>
            <person name="Pop M."/>
            <person name="White O."/>
            <person name="Barton G.J."/>
            <person name="Carlow C.K."/>
            <person name="Crawford M.J."/>
            <person name="Daub J."/>
            <person name="Dimmic M.W."/>
            <person name="Estes C.F."/>
            <person name="Foster J.M."/>
            <person name="Ganatra M."/>
            <person name="Gregory W.F."/>
            <person name="Johnson N.M."/>
            <person name="Jin J."/>
            <person name="Komuniecki R."/>
            <person name="Korf I."/>
            <person name="Kumar S."/>
            <person name="Laney S."/>
            <person name="Li B.W."/>
            <person name="Li W."/>
            <person name="Lindblom T.H."/>
            <person name="Lustigman S."/>
            <person name="Ma D."/>
            <person name="Maina C.V."/>
            <person name="Martin D.M."/>
            <person name="McCarter J.P."/>
            <person name="McReynolds L."/>
            <person name="Mitreva M."/>
            <person name="Nutman T.B."/>
            <person name="Parkinson J."/>
            <person name="Peregrin-Alvarez J.M."/>
            <person name="Poole C."/>
            <person name="Ren Q."/>
            <person name="Saunders L."/>
            <person name="Sluder A.E."/>
            <person name="Smith K."/>
            <person name="Stanke M."/>
            <person name="Unnasch T.R."/>
            <person name="Ware J."/>
            <person name="Wei A.D."/>
            <person name="Weil G."/>
            <person name="Williams D.J."/>
            <person name="Zhang Y."/>
            <person name="Williams S.A."/>
            <person name="Fraser-Liggett C."/>
            <person name="Slatko B."/>
            <person name="Blaxter M.L."/>
            <person name="Scott A.L."/>
        </authorList>
    </citation>
    <scope>NUCLEOTIDE SEQUENCE</scope>
    <source>
        <strain evidence="3">FR3</strain>
    </source>
</reference>
<dbReference type="AlphaFoldDB" id="A0A4E9F3Z5"/>
<evidence type="ECO:0000313" key="4">
    <source>
        <dbReference type="WBParaSite" id="Bm14733.1"/>
    </source>
</evidence>
<dbReference type="OrthoDB" id="5842416at2759"/>
<name>A0A4E9F3Z5_BRUMA</name>
<dbReference type="Proteomes" id="UP000006672">
    <property type="component" value="Unassembled WGS sequence"/>
</dbReference>
<accession>A0A4E9F3Z5</accession>
<sequence length="82" mass="9735">MESIKKSVEKNTRPTGTRRHRKRRNKLPPGYDQWDDENKQYYEDVTSYQLKGHPMHANEMRDYKNAVEVFAGLKGSQSLDYD</sequence>
<protein>
    <submittedName>
        <fullName evidence="2 4">Uncharacterized protein</fullName>
    </submittedName>
</protein>
<dbReference type="RefSeq" id="XP_001893427.2">
    <property type="nucleotide sequence ID" value="XM_001893392.2"/>
</dbReference>
<keyword evidence="3" id="KW-1185">Reference proteome</keyword>
<evidence type="ECO:0000256" key="1">
    <source>
        <dbReference type="SAM" id="MobiDB-lite"/>
    </source>
</evidence>
<organism evidence="2">
    <name type="scientific">Brugia malayi</name>
    <name type="common">Filarial nematode worm</name>
    <dbReference type="NCBI Taxonomy" id="6279"/>
    <lineage>
        <taxon>Eukaryota</taxon>
        <taxon>Metazoa</taxon>
        <taxon>Ecdysozoa</taxon>
        <taxon>Nematoda</taxon>
        <taxon>Chromadorea</taxon>
        <taxon>Rhabditida</taxon>
        <taxon>Spirurina</taxon>
        <taxon>Spiruromorpha</taxon>
        <taxon>Filarioidea</taxon>
        <taxon>Onchocercidae</taxon>
        <taxon>Brugia</taxon>
    </lineage>
</organism>